<feature type="transmembrane region" description="Helical" evidence="1">
    <location>
        <begin position="9"/>
        <end position="29"/>
    </location>
</feature>
<organism evidence="2 3">
    <name type="scientific">Catenibacillus scindens</name>
    <dbReference type="NCBI Taxonomy" id="673271"/>
    <lineage>
        <taxon>Bacteria</taxon>
        <taxon>Bacillati</taxon>
        <taxon>Bacillota</taxon>
        <taxon>Clostridia</taxon>
        <taxon>Lachnospirales</taxon>
        <taxon>Lachnospiraceae</taxon>
        <taxon>Catenibacillus</taxon>
    </lineage>
</organism>
<feature type="transmembrane region" description="Helical" evidence="1">
    <location>
        <begin position="72"/>
        <end position="91"/>
    </location>
</feature>
<feature type="transmembrane region" description="Helical" evidence="1">
    <location>
        <begin position="151"/>
        <end position="169"/>
    </location>
</feature>
<dbReference type="AlphaFoldDB" id="A0A7W8M776"/>
<keyword evidence="1" id="KW-0472">Membrane</keyword>
<proteinExistence type="predicted"/>
<protein>
    <recommendedName>
        <fullName evidence="4">DUF4405 domain-containing protein</fullName>
    </recommendedName>
</protein>
<evidence type="ECO:0008006" key="4">
    <source>
        <dbReference type="Google" id="ProtNLM"/>
    </source>
</evidence>
<reference evidence="2 3" key="1">
    <citation type="submission" date="2020-08" db="EMBL/GenBank/DDBJ databases">
        <title>Genomic Encyclopedia of Type Strains, Phase IV (KMG-IV): sequencing the most valuable type-strain genomes for metagenomic binning, comparative biology and taxonomic classification.</title>
        <authorList>
            <person name="Goeker M."/>
        </authorList>
    </citation>
    <scope>NUCLEOTIDE SEQUENCE [LARGE SCALE GENOMIC DNA]</scope>
    <source>
        <strain evidence="2 3">DSM 106146</strain>
    </source>
</reference>
<evidence type="ECO:0000313" key="3">
    <source>
        <dbReference type="Proteomes" id="UP000543642"/>
    </source>
</evidence>
<feature type="transmembrane region" description="Helical" evidence="1">
    <location>
        <begin position="192"/>
        <end position="213"/>
    </location>
</feature>
<evidence type="ECO:0000256" key="1">
    <source>
        <dbReference type="SAM" id="Phobius"/>
    </source>
</evidence>
<dbReference type="EMBL" id="JACHFW010000020">
    <property type="protein sequence ID" value="MBB5266141.1"/>
    <property type="molecule type" value="Genomic_DNA"/>
</dbReference>
<keyword evidence="1" id="KW-1133">Transmembrane helix</keyword>
<feature type="transmembrane region" description="Helical" evidence="1">
    <location>
        <begin position="111"/>
        <end position="131"/>
    </location>
</feature>
<gene>
    <name evidence="2" type="ORF">HNP82_003298</name>
</gene>
<accession>A0A7W8M776</accession>
<feature type="transmembrane region" description="Helical" evidence="1">
    <location>
        <begin position="35"/>
        <end position="51"/>
    </location>
</feature>
<dbReference type="Proteomes" id="UP000543642">
    <property type="component" value="Unassembled WGS sequence"/>
</dbReference>
<sequence length="229" mass="26064">MKPKMIGKITVDLGMTILLMLLMAFELIGRTAHEWIGAGMFVLFIFHHILNRKWTGNLLHGRYTPYRVLQTVSAVLVFLAMLGSMVSAVLISREVFAFLPISGGRSFGRTLHMLCAYWGFVLLSFHLGIHWNMILGMVGKLCGKPSKMRAGLIRVAGVLVAAYGIYALIRRNILAYLFLRTQFVFFDFEEPLIFFFLDYLAVMGLFVFVGHYAGKAVRFLPKSQERWMP</sequence>
<dbReference type="RefSeq" id="WP_183776444.1">
    <property type="nucleotide sequence ID" value="NZ_JACHFW010000020.1"/>
</dbReference>
<keyword evidence="3" id="KW-1185">Reference proteome</keyword>
<comment type="caution">
    <text evidence="2">The sequence shown here is derived from an EMBL/GenBank/DDBJ whole genome shotgun (WGS) entry which is preliminary data.</text>
</comment>
<evidence type="ECO:0000313" key="2">
    <source>
        <dbReference type="EMBL" id="MBB5266141.1"/>
    </source>
</evidence>
<keyword evidence="1" id="KW-0812">Transmembrane</keyword>
<name>A0A7W8M776_9FIRM</name>